<protein>
    <submittedName>
        <fullName evidence="1">Uncharacterized protein</fullName>
    </submittedName>
</protein>
<name>A0A2P2PRD9_RHIMU</name>
<reference evidence="1" key="1">
    <citation type="submission" date="2018-02" db="EMBL/GenBank/DDBJ databases">
        <title>Rhizophora mucronata_Transcriptome.</title>
        <authorList>
            <person name="Meera S.P."/>
            <person name="Sreeshan A."/>
            <person name="Augustine A."/>
        </authorList>
    </citation>
    <scope>NUCLEOTIDE SEQUENCE</scope>
    <source>
        <tissue evidence="1">Leaf</tissue>
    </source>
</reference>
<dbReference type="AlphaFoldDB" id="A0A2P2PRD9"/>
<proteinExistence type="predicted"/>
<dbReference type="EMBL" id="GGEC01076820">
    <property type="protein sequence ID" value="MBX57304.1"/>
    <property type="molecule type" value="Transcribed_RNA"/>
</dbReference>
<accession>A0A2P2PRD9</accession>
<evidence type="ECO:0000313" key="1">
    <source>
        <dbReference type="EMBL" id="MBX57304.1"/>
    </source>
</evidence>
<sequence length="62" mass="7264">MELAITLQILIFHFTHHQAIYEIDGFHQLPFSIIFPFMYTGTLKFIQVSQFLRVTSGTPMMD</sequence>
<organism evidence="1">
    <name type="scientific">Rhizophora mucronata</name>
    <name type="common">Asiatic mangrove</name>
    <dbReference type="NCBI Taxonomy" id="61149"/>
    <lineage>
        <taxon>Eukaryota</taxon>
        <taxon>Viridiplantae</taxon>
        <taxon>Streptophyta</taxon>
        <taxon>Embryophyta</taxon>
        <taxon>Tracheophyta</taxon>
        <taxon>Spermatophyta</taxon>
        <taxon>Magnoliopsida</taxon>
        <taxon>eudicotyledons</taxon>
        <taxon>Gunneridae</taxon>
        <taxon>Pentapetalae</taxon>
        <taxon>rosids</taxon>
        <taxon>fabids</taxon>
        <taxon>Malpighiales</taxon>
        <taxon>Rhizophoraceae</taxon>
        <taxon>Rhizophora</taxon>
    </lineage>
</organism>